<feature type="transmembrane region" description="Helical" evidence="5">
    <location>
        <begin position="148"/>
        <end position="176"/>
    </location>
</feature>
<dbReference type="PANTHER" id="PTHR42718">
    <property type="entry name" value="MAJOR FACILITATOR SUPERFAMILY MULTIDRUG TRANSPORTER MFSC"/>
    <property type="match status" value="1"/>
</dbReference>
<feature type="transmembrane region" description="Helical" evidence="5">
    <location>
        <begin position="342"/>
        <end position="359"/>
    </location>
</feature>
<dbReference type="RefSeq" id="WP_184790790.1">
    <property type="nucleotide sequence ID" value="NZ_BONT01000066.1"/>
</dbReference>
<dbReference type="GO" id="GO:0005886">
    <property type="term" value="C:plasma membrane"/>
    <property type="evidence" value="ECO:0007669"/>
    <property type="project" value="UniProtKB-SubCell"/>
</dbReference>
<feature type="transmembrane region" description="Helical" evidence="5">
    <location>
        <begin position="241"/>
        <end position="256"/>
    </location>
</feature>
<name>A0A841G1E9_9ACTN</name>
<reference evidence="7 8" key="1">
    <citation type="submission" date="2020-08" db="EMBL/GenBank/DDBJ databases">
        <title>Genomic Encyclopedia of Type Strains, Phase IV (KMG-IV): sequencing the most valuable type-strain genomes for metagenomic binning, comparative biology and taxonomic classification.</title>
        <authorList>
            <person name="Goeker M."/>
        </authorList>
    </citation>
    <scope>NUCLEOTIDE SEQUENCE [LARGE SCALE GENOMIC DNA]</scope>
    <source>
        <strain evidence="7 8">YIM 65646</strain>
    </source>
</reference>
<comment type="caution">
    <text evidence="7">The sequence shown here is derived from an EMBL/GenBank/DDBJ whole genome shotgun (WGS) entry which is preliminary data.</text>
</comment>
<protein>
    <submittedName>
        <fullName evidence="7">Nicotinamidase-related amidase/predicted MFS family arabinose efflux permease</fullName>
    </submittedName>
</protein>
<evidence type="ECO:0000256" key="1">
    <source>
        <dbReference type="ARBA" id="ARBA00004651"/>
    </source>
</evidence>
<proteinExistence type="predicted"/>
<dbReference type="Pfam" id="PF00857">
    <property type="entry name" value="Isochorismatase"/>
    <property type="match status" value="1"/>
</dbReference>
<dbReference type="AlphaFoldDB" id="A0A841G1E9"/>
<feature type="transmembrane region" description="Helical" evidence="5">
    <location>
        <begin position="90"/>
        <end position="109"/>
    </location>
</feature>
<feature type="transmembrane region" description="Helical" evidence="5">
    <location>
        <begin position="432"/>
        <end position="454"/>
    </location>
</feature>
<sequence>MNPLPALLVRLRGRHTGEGFDRRLIAPMIVGSILNPINSSMLAVALIPIGAALGAPPSETVWLVSGLYLASAVGQPVVGRLVDMFGPRTLYLSGTALAGVAGILGALAPNLGFLILARVVLGFATCAAYPASMYLIRGESERTGTDSPSAVLAALSAANQTVAVIGPTLGGLLIGLGGWRTIFTVNIPLSLACLVLGALRLPKTRRDTKAGWAGLDVPGMVLFAGMLTALLLFLMDLRADRWWLPALALAAGAAFARRELRHERPFLDLRVLGGNPALLATFLRQTLAFTVTYAFMYGFTQWLEEGRGLHASAAGLVLLPLSGSAILVTVWTGRRKEVRGKLIVGGVAQIAGSAGILFIGDGSPIWTLLALCVVLGIPQGLNGLANQNALYHQAEPARMGSSAGLLRTFMYLGALIASSANAAFFTDGAHTSGLHGLAVFMGVVAVLLLAVTLLDRSLRRVCREPVSDKGKEATVMPLSAVDDQAALVLVDFQKGTAAAPGAPIPMADAVANGVRLAEAFRAAGHPVVLVRVETDLFPPGRTDVGPRSGSTPAEFAQLLDGLAGHESDIVVTKRNWGAFHGTDLDVQLRRRGVTQVVLGGVATSIGVESTARAAHEHGYHVALATDAMTDVDAGAHENSVAKIFPKLGETTTTDEVISALKG</sequence>
<keyword evidence="2 5" id="KW-0812">Transmembrane</keyword>
<dbReference type="PANTHER" id="PTHR42718:SF39">
    <property type="entry name" value="ACTINORHODIN TRANSPORTER-RELATED"/>
    <property type="match status" value="1"/>
</dbReference>
<keyword evidence="4 5" id="KW-0472">Membrane</keyword>
<organism evidence="7 8">
    <name type="scientific">Phytomonospora endophytica</name>
    <dbReference type="NCBI Taxonomy" id="714109"/>
    <lineage>
        <taxon>Bacteria</taxon>
        <taxon>Bacillati</taxon>
        <taxon>Actinomycetota</taxon>
        <taxon>Actinomycetes</taxon>
        <taxon>Micromonosporales</taxon>
        <taxon>Micromonosporaceae</taxon>
        <taxon>Phytomonospora</taxon>
    </lineage>
</organism>
<feature type="transmembrane region" description="Helical" evidence="5">
    <location>
        <begin position="213"/>
        <end position="235"/>
    </location>
</feature>
<dbReference type="InterPro" id="IPR036259">
    <property type="entry name" value="MFS_trans_sf"/>
</dbReference>
<dbReference type="InterPro" id="IPR000868">
    <property type="entry name" value="Isochorismatase-like_dom"/>
</dbReference>
<comment type="subcellular location">
    <subcellularLocation>
        <location evidence="1">Cell membrane</location>
        <topology evidence="1">Multi-pass membrane protein</topology>
    </subcellularLocation>
</comment>
<evidence type="ECO:0000313" key="7">
    <source>
        <dbReference type="EMBL" id="MBB6037990.1"/>
    </source>
</evidence>
<dbReference type="GO" id="GO:0022857">
    <property type="term" value="F:transmembrane transporter activity"/>
    <property type="evidence" value="ECO:0007669"/>
    <property type="project" value="InterPro"/>
</dbReference>
<dbReference type="Pfam" id="PF07690">
    <property type="entry name" value="MFS_1"/>
    <property type="match status" value="1"/>
</dbReference>
<gene>
    <name evidence="7" type="ORF">HNR73_005870</name>
</gene>
<evidence type="ECO:0000259" key="6">
    <source>
        <dbReference type="PROSITE" id="PS50850"/>
    </source>
</evidence>
<dbReference type="CDD" id="cd00431">
    <property type="entry name" value="cysteine_hydrolases"/>
    <property type="match status" value="1"/>
</dbReference>
<feature type="transmembrane region" description="Helical" evidence="5">
    <location>
        <begin position="365"/>
        <end position="384"/>
    </location>
</feature>
<feature type="transmembrane region" description="Helical" evidence="5">
    <location>
        <begin position="311"/>
        <end position="330"/>
    </location>
</feature>
<evidence type="ECO:0000256" key="4">
    <source>
        <dbReference type="ARBA" id="ARBA00023136"/>
    </source>
</evidence>
<dbReference type="Proteomes" id="UP000548476">
    <property type="component" value="Unassembled WGS sequence"/>
</dbReference>
<dbReference type="SUPFAM" id="SSF52499">
    <property type="entry name" value="Isochorismatase-like hydrolases"/>
    <property type="match status" value="1"/>
</dbReference>
<dbReference type="EMBL" id="JACHGT010000014">
    <property type="protein sequence ID" value="MBB6037990.1"/>
    <property type="molecule type" value="Genomic_DNA"/>
</dbReference>
<dbReference type="PROSITE" id="PS50850">
    <property type="entry name" value="MFS"/>
    <property type="match status" value="1"/>
</dbReference>
<feature type="transmembrane region" description="Helical" evidence="5">
    <location>
        <begin position="182"/>
        <end position="201"/>
    </location>
</feature>
<feature type="transmembrane region" description="Helical" evidence="5">
    <location>
        <begin position="115"/>
        <end position="136"/>
    </location>
</feature>
<feature type="transmembrane region" description="Helical" evidence="5">
    <location>
        <begin position="405"/>
        <end position="426"/>
    </location>
</feature>
<evidence type="ECO:0000256" key="2">
    <source>
        <dbReference type="ARBA" id="ARBA00022692"/>
    </source>
</evidence>
<feature type="domain" description="Major facilitator superfamily (MFS) profile" evidence="6">
    <location>
        <begin position="24"/>
        <end position="459"/>
    </location>
</feature>
<feature type="transmembrane region" description="Helical" evidence="5">
    <location>
        <begin position="277"/>
        <end position="299"/>
    </location>
</feature>
<feature type="transmembrane region" description="Helical" evidence="5">
    <location>
        <begin position="24"/>
        <end position="49"/>
    </location>
</feature>
<evidence type="ECO:0000313" key="8">
    <source>
        <dbReference type="Proteomes" id="UP000548476"/>
    </source>
</evidence>
<keyword evidence="8" id="KW-1185">Reference proteome</keyword>
<dbReference type="SUPFAM" id="SSF103473">
    <property type="entry name" value="MFS general substrate transporter"/>
    <property type="match status" value="1"/>
</dbReference>
<dbReference type="InterPro" id="IPR011701">
    <property type="entry name" value="MFS"/>
</dbReference>
<feature type="transmembrane region" description="Helical" evidence="5">
    <location>
        <begin position="61"/>
        <end position="78"/>
    </location>
</feature>
<evidence type="ECO:0000256" key="5">
    <source>
        <dbReference type="SAM" id="Phobius"/>
    </source>
</evidence>
<dbReference type="InterPro" id="IPR036380">
    <property type="entry name" value="Isochorismatase-like_sf"/>
</dbReference>
<dbReference type="Gene3D" id="1.20.1250.20">
    <property type="entry name" value="MFS general substrate transporter like domains"/>
    <property type="match status" value="1"/>
</dbReference>
<dbReference type="InterPro" id="IPR020846">
    <property type="entry name" value="MFS_dom"/>
</dbReference>
<dbReference type="Gene3D" id="3.40.50.850">
    <property type="entry name" value="Isochorismatase-like"/>
    <property type="match status" value="1"/>
</dbReference>
<evidence type="ECO:0000256" key="3">
    <source>
        <dbReference type="ARBA" id="ARBA00022989"/>
    </source>
</evidence>
<keyword evidence="3 5" id="KW-1133">Transmembrane helix</keyword>
<accession>A0A841G1E9</accession>